<dbReference type="SUPFAM" id="SSF88713">
    <property type="entry name" value="Glycoside hydrolase/deacetylase"/>
    <property type="match status" value="1"/>
</dbReference>
<keyword evidence="2" id="KW-1185">Reference proteome</keyword>
<accession>A0ABS4WVI0</accession>
<name>A0ABS4WVI0_9MICO</name>
<dbReference type="Proteomes" id="UP001519290">
    <property type="component" value="Unassembled WGS sequence"/>
</dbReference>
<evidence type="ECO:0008006" key="3">
    <source>
        <dbReference type="Google" id="ProtNLM"/>
    </source>
</evidence>
<dbReference type="EMBL" id="JAGIOD010000001">
    <property type="protein sequence ID" value="MBP2380211.1"/>
    <property type="molecule type" value="Genomic_DNA"/>
</dbReference>
<sequence length="283" mass="30823">MTGEAADPTAGDAWIQHEIRRTAFEHAFGGPIDTDGRAALALRFDHGLANFARHVLPLTIERGLTVSQAHNPRNWDLRENEGVTPEEMDDWIRAGHVEVWNHSASHRGISTPEDVHEEIVASLAEIEEQLPAAAGKVWGFNPPGVPGEDYAGFGKGTHPSDWVTLPGRTILAHHAVASGHVSGTTQRVLDGRVRDGLAHVTLDARGVGEITKRIDAVVRKRRGLQLMLHPSRLGMEGKLTVEALTMILDRIVELRDRGDLVTLSPYQLHLADAGGVARDRAAN</sequence>
<evidence type="ECO:0000313" key="1">
    <source>
        <dbReference type="EMBL" id="MBP2380211.1"/>
    </source>
</evidence>
<comment type="caution">
    <text evidence="1">The sequence shown here is derived from an EMBL/GenBank/DDBJ whole genome shotgun (WGS) entry which is preliminary data.</text>
</comment>
<organism evidence="1 2">
    <name type="scientific">Brachybacterium sacelli</name>
    <dbReference type="NCBI Taxonomy" id="173364"/>
    <lineage>
        <taxon>Bacteria</taxon>
        <taxon>Bacillati</taxon>
        <taxon>Actinomycetota</taxon>
        <taxon>Actinomycetes</taxon>
        <taxon>Micrococcales</taxon>
        <taxon>Dermabacteraceae</taxon>
        <taxon>Brachybacterium</taxon>
    </lineage>
</organism>
<evidence type="ECO:0000313" key="2">
    <source>
        <dbReference type="Proteomes" id="UP001519290"/>
    </source>
</evidence>
<proteinExistence type="predicted"/>
<dbReference type="RefSeq" id="WP_209897917.1">
    <property type="nucleotide sequence ID" value="NZ_BAAAJW010000006.1"/>
</dbReference>
<protein>
    <recommendedName>
        <fullName evidence="3">Polysaccharide deacetylase</fullName>
    </recommendedName>
</protein>
<gene>
    <name evidence="1" type="ORF">JOF43_000168</name>
</gene>
<reference evidence="1 2" key="1">
    <citation type="submission" date="2021-03" db="EMBL/GenBank/DDBJ databases">
        <title>Sequencing the genomes of 1000 actinobacteria strains.</title>
        <authorList>
            <person name="Klenk H.-P."/>
        </authorList>
    </citation>
    <scope>NUCLEOTIDE SEQUENCE [LARGE SCALE GENOMIC DNA]</scope>
    <source>
        <strain evidence="1 2">DSM 14566</strain>
    </source>
</reference>
<dbReference type="InterPro" id="IPR011330">
    <property type="entry name" value="Glyco_hydro/deAcase_b/a-brl"/>
</dbReference>
<dbReference type="Gene3D" id="3.20.20.370">
    <property type="entry name" value="Glycoside hydrolase/deacetylase"/>
    <property type="match status" value="1"/>
</dbReference>